<evidence type="ECO:0000256" key="1">
    <source>
        <dbReference type="SAM" id="MobiDB-lite"/>
    </source>
</evidence>
<organism evidence="2 3">
    <name type="scientific">Elysia marginata</name>
    <dbReference type="NCBI Taxonomy" id="1093978"/>
    <lineage>
        <taxon>Eukaryota</taxon>
        <taxon>Metazoa</taxon>
        <taxon>Spiralia</taxon>
        <taxon>Lophotrochozoa</taxon>
        <taxon>Mollusca</taxon>
        <taxon>Gastropoda</taxon>
        <taxon>Heterobranchia</taxon>
        <taxon>Euthyneura</taxon>
        <taxon>Panpulmonata</taxon>
        <taxon>Sacoglossa</taxon>
        <taxon>Placobranchoidea</taxon>
        <taxon>Plakobranchidae</taxon>
        <taxon>Elysia</taxon>
    </lineage>
</organism>
<sequence>MPNTTFSMTSQRLWRGDDVNDEGNMRPGDMSADRCGICLTALPCRCVGFCGGRKPSLSAPELTEPAPLLALDTARFSKPGKQVTQRSQPRTFAMKFLFKERNDDMV</sequence>
<comment type="caution">
    <text evidence="2">The sequence shown here is derived from an EMBL/GenBank/DDBJ whole genome shotgun (WGS) entry which is preliminary data.</text>
</comment>
<keyword evidence="3" id="KW-1185">Reference proteome</keyword>
<gene>
    <name evidence="2" type="ORF">ElyMa_003506800</name>
</gene>
<feature type="region of interest" description="Disordered" evidence="1">
    <location>
        <begin position="1"/>
        <end position="25"/>
    </location>
</feature>
<accession>A0AAV4EFJ2</accession>
<proteinExistence type="predicted"/>
<evidence type="ECO:0000313" key="3">
    <source>
        <dbReference type="Proteomes" id="UP000762676"/>
    </source>
</evidence>
<protein>
    <submittedName>
        <fullName evidence="2">Uncharacterized protein</fullName>
    </submittedName>
</protein>
<feature type="compositionally biased region" description="Polar residues" evidence="1">
    <location>
        <begin position="1"/>
        <end position="12"/>
    </location>
</feature>
<name>A0AAV4EFJ2_9GAST</name>
<reference evidence="2 3" key="1">
    <citation type="journal article" date="2021" name="Elife">
        <title>Chloroplast acquisition without the gene transfer in kleptoplastic sea slugs, Plakobranchus ocellatus.</title>
        <authorList>
            <person name="Maeda T."/>
            <person name="Takahashi S."/>
            <person name="Yoshida T."/>
            <person name="Shimamura S."/>
            <person name="Takaki Y."/>
            <person name="Nagai Y."/>
            <person name="Toyoda A."/>
            <person name="Suzuki Y."/>
            <person name="Arimoto A."/>
            <person name="Ishii H."/>
            <person name="Satoh N."/>
            <person name="Nishiyama T."/>
            <person name="Hasebe M."/>
            <person name="Maruyama T."/>
            <person name="Minagawa J."/>
            <person name="Obokata J."/>
            <person name="Shigenobu S."/>
        </authorList>
    </citation>
    <scope>NUCLEOTIDE SEQUENCE [LARGE SCALE GENOMIC DNA]</scope>
</reference>
<dbReference type="Proteomes" id="UP000762676">
    <property type="component" value="Unassembled WGS sequence"/>
</dbReference>
<dbReference type="EMBL" id="BMAT01007188">
    <property type="protein sequence ID" value="GFR59485.1"/>
    <property type="molecule type" value="Genomic_DNA"/>
</dbReference>
<evidence type="ECO:0000313" key="2">
    <source>
        <dbReference type="EMBL" id="GFR59485.1"/>
    </source>
</evidence>
<dbReference type="AlphaFoldDB" id="A0AAV4EFJ2"/>